<dbReference type="GO" id="GO:0004106">
    <property type="term" value="F:chorismate mutase activity"/>
    <property type="evidence" value="ECO:0007669"/>
    <property type="project" value="UniProtKB-EC"/>
</dbReference>
<dbReference type="Gene3D" id="1.20.59.10">
    <property type="entry name" value="Chorismate mutase"/>
    <property type="match status" value="1"/>
</dbReference>
<dbReference type="SUPFAM" id="SSF48600">
    <property type="entry name" value="Chorismate mutase II"/>
    <property type="match status" value="1"/>
</dbReference>
<evidence type="ECO:0000313" key="4">
    <source>
        <dbReference type="Proteomes" id="UP000249557"/>
    </source>
</evidence>
<sequence>MKLADILAGRLFRRQNLPPFGQKTVIGRKVRVFYERHELISSCDPSTNLVFSFYRLIMSAVKAPMSEKKPVQNDAPSSAKPYNSPALDDIRQKIDALDNKIHDALMERAELVLKVGEEKRKNNIQIVQPAREARMIRRLLGRHKGALPEMAVVRIWRELVGAVSLLQTGLKVAVTVPEGQQDYWDLARDYFGSCLPMQRSPTAISSISALKEGRATFAVVPRPSDEDEQPWWTFLDVNAAEPLSIIMCLPHGADPNIPNPDCGALVVAKAGFDDSGEDNSFLMIQCDATISRARLVDLAGKAGLTALGMSSKRNTSPSLPSLHLMEVKDYIGKNDARVNEFIKSLDDSGANVICIGGYPVPPAYERSVKSPDAIPSPIKASA</sequence>
<dbReference type="InterPro" id="IPR002701">
    <property type="entry name" value="CM_II_prokaryot"/>
</dbReference>
<dbReference type="AlphaFoldDB" id="A0A2W5A2T5"/>
<proteinExistence type="predicted"/>
<dbReference type="SMART" id="SM00830">
    <property type="entry name" value="CM_2"/>
    <property type="match status" value="1"/>
</dbReference>
<dbReference type="PROSITE" id="PS51168">
    <property type="entry name" value="CHORISMATE_MUT_2"/>
    <property type="match status" value="1"/>
</dbReference>
<reference evidence="3 4" key="1">
    <citation type="submission" date="2017-08" db="EMBL/GenBank/DDBJ databases">
        <title>Infants hospitalized years apart are colonized by the same room-sourced microbial strains.</title>
        <authorList>
            <person name="Brooks B."/>
            <person name="Olm M.R."/>
            <person name="Firek B.A."/>
            <person name="Baker R."/>
            <person name="Thomas B.C."/>
            <person name="Morowitz M.J."/>
            <person name="Banfield J.F."/>
        </authorList>
    </citation>
    <scope>NUCLEOTIDE SEQUENCE [LARGE SCALE GENOMIC DNA]</scope>
    <source>
        <strain evidence="3">S2_018_000_R2_104</strain>
    </source>
</reference>
<gene>
    <name evidence="3" type="ORF">DI626_00665</name>
</gene>
<dbReference type="Proteomes" id="UP000249557">
    <property type="component" value="Unassembled WGS sequence"/>
</dbReference>
<evidence type="ECO:0000256" key="1">
    <source>
        <dbReference type="ARBA" id="ARBA00012404"/>
    </source>
</evidence>
<evidence type="ECO:0000259" key="2">
    <source>
        <dbReference type="PROSITE" id="PS51168"/>
    </source>
</evidence>
<dbReference type="InterPro" id="IPR036979">
    <property type="entry name" value="CM_dom_sf"/>
</dbReference>
<evidence type="ECO:0000313" key="3">
    <source>
        <dbReference type="EMBL" id="PZO88884.1"/>
    </source>
</evidence>
<dbReference type="EC" id="5.4.99.5" evidence="1"/>
<dbReference type="EMBL" id="QFNK01000005">
    <property type="protein sequence ID" value="PZO88884.1"/>
    <property type="molecule type" value="Genomic_DNA"/>
</dbReference>
<dbReference type="Pfam" id="PF01817">
    <property type="entry name" value="CM_2"/>
    <property type="match status" value="1"/>
</dbReference>
<name>A0A2W5A2T5_9BACT</name>
<accession>A0A2W5A2T5</accession>
<feature type="domain" description="Chorismate mutase" evidence="2">
    <location>
        <begin position="81"/>
        <end position="171"/>
    </location>
</feature>
<dbReference type="GO" id="GO:0046417">
    <property type="term" value="P:chorismate metabolic process"/>
    <property type="evidence" value="ECO:0007669"/>
    <property type="project" value="InterPro"/>
</dbReference>
<protein>
    <recommendedName>
        <fullName evidence="1">chorismate mutase</fullName>
        <ecNumber evidence="1">5.4.99.5</ecNumber>
    </recommendedName>
</protein>
<dbReference type="InterPro" id="IPR036263">
    <property type="entry name" value="Chorismate_II_sf"/>
</dbReference>
<comment type="caution">
    <text evidence="3">The sequence shown here is derived from an EMBL/GenBank/DDBJ whole genome shotgun (WGS) entry which is preliminary data.</text>
</comment>
<organism evidence="3 4">
    <name type="scientific">Micavibrio aeruginosavorus</name>
    <dbReference type="NCBI Taxonomy" id="349221"/>
    <lineage>
        <taxon>Bacteria</taxon>
        <taxon>Pseudomonadati</taxon>
        <taxon>Bdellovibrionota</taxon>
        <taxon>Bdellovibrionia</taxon>
        <taxon>Bdellovibrionales</taxon>
        <taxon>Pseudobdellovibrionaceae</taxon>
        <taxon>Micavibrio</taxon>
    </lineage>
</organism>